<dbReference type="OrthoDB" id="9806661at2"/>
<keyword evidence="7 9" id="KW-0173">Coenzyme A biosynthesis</keyword>
<evidence type="ECO:0000256" key="2">
    <source>
        <dbReference type="ARBA" id="ARBA00022679"/>
    </source>
</evidence>
<feature type="binding site" evidence="9">
    <location>
        <position position="10"/>
    </location>
    <ligand>
        <name>substrate</name>
    </ligand>
</feature>
<comment type="similarity">
    <text evidence="9">Belongs to the bacterial CoaD family.</text>
</comment>
<dbReference type="SUPFAM" id="SSF52374">
    <property type="entry name" value="Nucleotidylyl transferase"/>
    <property type="match status" value="1"/>
</dbReference>
<dbReference type="GO" id="GO:0005737">
    <property type="term" value="C:cytoplasm"/>
    <property type="evidence" value="ECO:0007669"/>
    <property type="project" value="UniProtKB-SubCell"/>
</dbReference>
<dbReference type="InterPro" id="IPR004821">
    <property type="entry name" value="Cyt_trans-like"/>
</dbReference>
<dbReference type="Proteomes" id="UP000034071">
    <property type="component" value="Chromosome"/>
</dbReference>
<dbReference type="InterPro" id="IPR014729">
    <property type="entry name" value="Rossmann-like_a/b/a_fold"/>
</dbReference>
<dbReference type="GO" id="GO:0005524">
    <property type="term" value="F:ATP binding"/>
    <property type="evidence" value="ECO:0007669"/>
    <property type="project" value="UniProtKB-KW"/>
</dbReference>
<feature type="binding site" evidence="9">
    <location>
        <begin position="124"/>
        <end position="130"/>
    </location>
    <ligand>
        <name>ATP</name>
        <dbReference type="ChEBI" id="CHEBI:30616"/>
    </ligand>
</feature>
<dbReference type="KEGG" id="kge:TQ33_0362"/>
<keyword evidence="2 9" id="KW-0808">Transferase</keyword>
<dbReference type="NCBIfam" id="TIGR01510">
    <property type="entry name" value="coaD_prev_kdtB"/>
    <property type="match status" value="1"/>
</dbReference>
<feature type="site" description="Transition state stabilizer" evidence="9">
    <location>
        <position position="18"/>
    </location>
</feature>
<feature type="binding site" evidence="9">
    <location>
        <begin position="89"/>
        <end position="91"/>
    </location>
    <ligand>
        <name>ATP</name>
        <dbReference type="ChEBI" id="CHEBI:30616"/>
    </ligand>
</feature>
<comment type="function">
    <text evidence="9">Reversibly transfers an adenylyl group from ATP to 4'-phosphopantetheine, yielding dephospho-CoA (dPCoA) and pyrophosphate.</text>
</comment>
<evidence type="ECO:0000313" key="12">
    <source>
        <dbReference type="Proteomes" id="UP000034071"/>
    </source>
</evidence>
<dbReference type="NCBIfam" id="TIGR00125">
    <property type="entry name" value="cyt_tran_rel"/>
    <property type="match status" value="1"/>
</dbReference>
<dbReference type="UniPathway" id="UPA00241">
    <property type="reaction ID" value="UER00355"/>
</dbReference>
<protein>
    <recommendedName>
        <fullName evidence="9">Phosphopantetheine adenylyltransferase</fullName>
        <ecNumber evidence="9">2.7.7.3</ecNumber>
    </recommendedName>
    <alternativeName>
        <fullName evidence="9">Dephospho-CoA pyrophosphorylase</fullName>
    </alternativeName>
    <alternativeName>
        <fullName evidence="9">Pantetheine-phosphate adenylyltransferase</fullName>
        <shortName evidence="9">PPAT</shortName>
    </alternativeName>
</protein>
<dbReference type="InterPro" id="IPR001980">
    <property type="entry name" value="PPAT"/>
</dbReference>
<dbReference type="PANTHER" id="PTHR21342:SF1">
    <property type="entry name" value="PHOSPHOPANTETHEINE ADENYLYLTRANSFERASE"/>
    <property type="match status" value="1"/>
</dbReference>
<dbReference type="RefSeq" id="WP_046560547.1">
    <property type="nucleotide sequence ID" value="NZ_CP010975.1"/>
</dbReference>
<evidence type="ECO:0000256" key="4">
    <source>
        <dbReference type="ARBA" id="ARBA00022741"/>
    </source>
</evidence>
<dbReference type="PATRIC" id="fig|914150.5.peg.369"/>
<organism evidence="11 12">
    <name type="scientific">Kangiella geojedonensis</name>
    <dbReference type="NCBI Taxonomy" id="914150"/>
    <lineage>
        <taxon>Bacteria</taxon>
        <taxon>Pseudomonadati</taxon>
        <taxon>Pseudomonadota</taxon>
        <taxon>Gammaproteobacteria</taxon>
        <taxon>Kangiellales</taxon>
        <taxon>Kangiellaceae</taxon>
        <taxon>Kangiella</taxon>
    </lineage>
</organism>
<feature type="binding site" evidence="9">
    <location>
        <position position="42"/>
    </location>
    <ligand>
        <name>substrate</name>
    </ligand>
</feature>
<proteinExistence type="inferred from homology"/>
<evidence type="ECO:0000256" key="1">
    <source>
        <dbReference type="ARBA" id="ARBA00022490"/>
    </source>
</evidence>
<feature type="binding site" evidence="9">
    <location>
        <position position="99"/>
    </location>
    <ligand>
        <name>ATP</name>
        <dbReference type="ChEBI" id="CHEBI:30616"/>
    </ligand>
</feature>
<keyword evidence="5 9" id="KW-0067">ATP-binding</keyword>
<dbReference type="Pfam" id="PF01467">
    <property type="entry name" value="CTP_transf_like"/>
    <property type="match status" value="1"/>
</dbReference>
<keyword evidence="6 9" id="KW-0460">Magnesium</keyword>
<feature type="binding site" evidence="9">
    <location>
        <begin position="10"/>
        <end position="11"/>
    </location>
    <ligand>
        <name>ATP</name>
        <dbReference type="ChEBI" id="CHEBI:30616"/>
    </ligand>
</feature>
<comment type="subunit">
    <text evidence="9">Homohexamer.</text>
</comment>
<dbReference type="STRING" id="914150.TQ33_0362"/>
<dbReference type="AlphaFoldDB" id="A0A0F6TPB3"/>
<feature type="binding site" evidence="9">
    <location>
        <position position="88"/>
    </location>
    <ligand>
        <name>substrate</name>
    </ligand>
</feature>
<evidence type="ECO:0000256" key="7">
    <source>
        <dbReference type="ARBA" id="ARBA00022993"/>
    </source>
</evidence>
<dbReference type="GO" id="GO:0015937">
    <property type="term" value="P:coenzyme A biosynthetic process"/>
    <property type="evidence" value="ECO:0007669"/>
    <property type="project" value="UniProtKB-UniRule"/>
</dbReference>
<dbReference type="PANTHER" id="PTHR21342">
    <property type="entry name" value="PHOSPHOPANTETHEINE ADENYLYLTRANSFERASE"/>
    <property type="match status" value="1"/>
</dbReference>
<dbReference type="EC" id="2.7.7.3" evidence="9"/>
<evidence type="ECO:0000256" key="8">
    <source>
        <dbReference type="ARBA" id="ARBA00029346"/>
    </source>
</evidence>
<dbReference type="HOGENOM" id="CLU_100149_0_1_6"/>
<dbReference type="Gene3D" id="3.40.50.620">
    <property type="entry name" value="HUPs"/>
    <property type="match status" value="1"/>
</dbReference>
<sequence length="160" mass="17989">MKKIVLYPGTFDPITKGHMDLVKRACRLFDTVIIAVAESPSKKPMFTLEERVSMVRETFKGNSQVEVEGFNGLLAHFAQEKDALAILRGIRAVSDFEFEFQLANMNRHLDPNLESIFLTPSEKYSYISSSLVREVASLGGDITAFVDPIVQKALQKKFSE</sequence>
<reference evidence="11 12" key="1">
    <citation type="submission" date="2015-02" db="EMBL/GenBank/DDBJ databases">
        <title>Complete genome sequence of Kangiella geojedonensis strain YCS-5T.</title>
        <authorList>
            <person name="Kim K.M."/>
        </authorList>
    </citation>
    <scope>NUCLEOTIDE SEQUENCE [LARGE SCALE GENOMIC DNA]</scope>
    <source>
        <strain evidence="11 12">YCS-5</strain>
    </source>
</reference>
<feature type="binding site" evidence="9">
    <location>
        <position position="18"/>
    </location>
    <ligand>
        <name>ATP</name>
        <dbReference type="ChEBI" id="CHEBI:30616"/>
    </ligand>
</feature>
<evidence type="ECO:0000256" key="5">
    <source>
        <dbReference type="ARBA" id="ARBA00022840"/>
    </source>
</evidence>
<keyword evidence="4 9" id="KW-0547">Nucleotide-binding</keyword>
<accession>A0A0F6TPB3</accession>
<feature type="domain" description="Cytidyltransferase-like" evidence="10">
    <location>
        <begin position="6"/>
        <end position="134"/>
    </location>
</feature>
<dbReference type="PRINTS" id="PR01020">
    <property type="entry name" value="LPSBIOSNTHSS"/>
</dbReference>
<evidence type="ECO:0000259" key="10">
    <source>
        <dbReference type="Pfam" id="PF01467"/>
    </source>
</evidence>
<gene>
    <name evidence="9" type="primary">coaD</name>
    <name evidence="11" type="ORF">TQ33_0362</name>
</gene>
<comment type="cofactor">
    <cofactor evidence="9">
        <name>Mg(2+)</name>
        <dbReference type="ChEBI" id="CHEBI:18420"/>
    </cofactor>
</comment>
<keyword evidence="1 9" id="KW-0963">Cytoplasm</keyword>
<comment type="pathway">
    <text evidence="9">Cofactor biosynthesis; coenzyme A biosynthesis; CoA from (R)-pantothenate: step 4/5.</text>
</comment>
<comment type="catalytic activity">
    <reaction evidence="8 9">
        <text>(R)-4'-phosphopantetheine + ATP + H(+) = 3'-dephospho-CoA + diphosphate</text>
        <dbReference type="Rhea" id="RHEA:19801"/>
        <dbReference type="ChEBI" id="CHEBI:15378"/>
        <dbReference type="ChEBI" id="CHEBI:30616"/>
        <dbReference type="ChEBI" id="CHEBI:33019"/>
        <dbReference type="ChEBI" id="CHEBI:57328"/>
        <dbReference type="ChEBI" id="CHEBI:61723"/>
        <dbReference type="EC" id="2.7.7.3"/>
    </reaction>
</comment>
<feature type="binding site" evidence="9">
    <location>
        <position position="74"/>
    </location>
    <ligand>
        <name>substrate</name>
    </ligand>
</feature>
<evidence type="ECO:0000256" key="3">
    <source>
        <dbReference type="ARBA" id="ARBA00022695"/>
    </source>
</evidence>
<dbReference type="EMBL" id="CP010975">
    <property type="protein sequence ID" value="AKE51349.1"/>
    <property type="molecule type" value="Genomic_DNA"/>
</dbReference>
<dbReference type="HAMAP" id="MF_00151">
    <property type="entry name" value="PPAT_bact"/>
    <property type="match status" value="1"/>
</dbReference>
<name>A0A0F6TPB3_9GAMM</name>
<comment type="subcellular location">
    <subcellularLocation>
        <location evidence="9">Cytoplasm</location>
    </subcellularLocation>
</comment>
<dbReference type="CDD" id="cd02163">
    <property type="entry name" value="PPAT"/>
    <property type="match status" value="1"/>
</dbReference>
<dbReference type="GO" id="GO:0004595">
    <property type="term" value="F:pantetheine-phosphate adenylyltransferase activity"/>
    <property type="evidence" value="ECO:0007669"/>
    <property type="project" value="UniProtKB-UniRule"/>
</dbReference>
<keyword evidence="12" id="KW-1185">Reference proteome</keyword>
<evidence type="ECO:0000256" key="6">
    <source>
        <dbReference type="ARBA" id="ARBA00022842"/>
    </source>
</evidence>
<evidence type="ECO:0000313" key="11">
    <source>
        <dbReference type="EMBL" id="AKE51349.1"/>
    </source>
</evidence>
<evidence type="ECO:0000256" key="9">
    <source>
        <dbReference type="HAMAP-Rule" id="MF_00151"/>
    </source>
</evidence>
<keyword evidence="3 9" id="KW-0548">Nucleotidyltransferase</keyword>